<dbReference type="AlphaFoldDB" id="E2SAW0"/>
<dbReference type="Proteomes" id="UP000003111">
    <property type="component" value="Unassembled WGS sequence"/>
</dbReference>
<reference evidence="2" key="1">
    <citation type="submission" date="2010-08" db="EMBL/GenBank/DDBJ databases">
        <authorList>
            <person name="Muzny D."/>
            <person name="Qin X."/>
            <person name="Buhay C."/>
            <person name="Dugan-Rocha S."/>
            <person name="Ding Y."/>
            <person name="Chen G."/>
            <person name="Hawes A."/>
            <person name="Holder M."/>
            <person name="Jhangiani S."/>
            <person name="Johnson A."/>
            <person name="Khan Z."/>
            <person name="Li Z."/>
            <person name="Liu W."/>
            <person name="Liu X."/>
            <person name="Perez L."/>
            <person name="Shen H."/>
            <person name="Wang Q."/>
            <person name="Watt J."/>
            <person name="Xi L."/>
            <person name="Xin Y."/>
            <person name="Zhou J."/>
            <person name="Deng J."/>
            <person name="Jiang H."/>
            <person name="Liu Y."/>
            <person name="Qu J."/>
            <person name="Song X.-Z."/>
            <person name="Zhang L."/>
            <person name="Villasana D."/>
            <person name="Johnson A."/>
            <person name="Liu J."/>
            <person name="Liyanage D."/>
            <person name="Lorensuhewa L."/>
            <person name="Robinson T."/>
            <person name="Song A."/>
            <person name="Song B.-B."/>
            <person name="Dinh H."/>
            <person name="Thornton R."/>
            <person name="Coyle M."/>
            <person name="Francisco L."/>
            <person name="Jackson L."/>
            <person name="Javaid M."/>
            <person name="Korchina V."/>
            <person name="Kovar C."/>
            <person name="Mata R."/>
            <person name="Mathew T."/>
            <person name="Ngo R."/>
            <person name="Nguyen L."/>
            <person name="Nguyen N."/>
            <person name="Okwuonu G."/>
            <person name="Ongeri F."/>
            <person name="Pham C."/>
            <person name="Simmons D."/>
            <person name="Wilczek-Boney K."/>
            <person name="Hale W."/>
            <person name="Jakkamsetti A."/>
            <person name="Pham P."/>
            <person name="Ruth R."/>
            <person name="San Lucas F."/>
            <person name="Warren J."/>
            <person name="Zhang J."/>
            <person name="Zhao Z."/>
            <person name="Zhou C."/>
            <person name="Zhu D."/>
            <person name="Lee S."/>
            <person name="Bess C."/>
            <person name="Blankenburg K."/>
            <person name="Forbes L."/>
            <person name="Fu Q."/>
            <person name="Gubbala S."/>
            <person name="Hirani K."/>
            <person name="Jayaseelan J.C."/>
            <person name="Lara F."/>
            <person name="Munidasa M."/>
            <person name="Palculict T."/>
            <person name="Patil S."/>
            <person name="Pu L.-L."/>
            <person name="Saada N."/>
            <person name="Tang L."/>
            <person name="Weissenberger G."/>
            <person name="Zhu Y."/>
            <person name="Hemphill L."/>
            <person name="Shang Y."/>
            <person name="Youmans B."/>
            <person name="Ayvaz T."/>
            <person name="Ross M."/>
            <person name="Santibanez J."/>
            <person name="Aqrawi P."/>
            <person name="Gross S."/>
            <person name="Joshi V."/>
            <person name="Fowler G."/>
            <person name="Nazareth L."/>
            <person name="Reid J."/>
            <person name="Worley K."/>
            <person name="Petrosino J."/>
            <person name="Highlander S."/>
            <person name="Gibbs R."/>
        </authorList>
    </citation>
    <scope>NUCLEOTIDE SEQUENCE [LARGE SCALE GENOMIC DNA]</scope>
    <source>
        <strain evidence="2">DSM 15272</strain>
    </source>
</reference>
<feature type="transmembrane region" description="Helical" evidence="1">
    <location>
        <begin position="12"/>
        <end position="31"/>
    </location>
</feature>
<sequence>MSTAQTVRRALYVLAIALVLTAAVIFLLRFLDDQEAQDAPDAAVPTQDLSGFSTVDIVETITAQASRNLGRQVTVTCPPRIELVRDFELTCQMTEAEGENVGAALPDVIVTITDPSASQGARYTWRTTG</sequence>
<evidence type="ECO:0000313" key="2">
    <source>
        <dbReference type="EMBL" id="EFQ83506.1"/>
    </source>
</evidence>
<name>E2SAW0_9ACTN</name>
<keyword evidence="3" id="KW-1185">Reference proteome</keyword>
<dbReference type="HOGENOM" id="CLU_1944131_0_0_11"/>
<accession>E2SAW0</accession>
<gene>
    <name evidence="2" type="ORF">HMPREF0063_11168</name>
</gene>
<keyword evidence="1" id="KW-0472">Membrane</keyword>
<evidence type="ECO:0008006" key="4">
    <source>
        <dbReference type="Google" id="ProtNLM"/>
    </source>
</evidence>
<dbReference type="eggNOG" id="ENOG503447U">
    <property type="taxonomic scope" value="Bacteria"/>
</dbReference>
<dbReference type="OrthoDB" id="9934028at2"/>
<protein>
    <recommendedName>
        <fullName evidence="4">DUF4333 domain-containing protein</fullName>
    </recommendedName>
</protein>
<dbReference type="RefSeq" id="WP_007078190.1">
    <property type="nucleotide sequence ID" value="NZ_CM001024.1"/>
</dbReference>
<dbReference type="EMBL" id="ACLF03000004">
    <property type="protein sequence ID" value="EFQ83506.1"/>
    <property type="molecule type" value="Genomic_DNA"/>
</dbReference>
<evidence type="ECO:0000256" key="1">
    <source>
        <dbReference type="SAM" id="Phobius"/>
    </source>
</evidence>
<evidence type="ECO:0000313" key="3">
    <source>
        <dbReference type="Proteomes" id="UP000003111"/>
    </source>
</evidence>
<keyword evidence="1" id="KW-0812">Transmembrane</keyword>
<organism evidence="2 3">
    <name type="scientific">Aeromicrobium marinum DSM 15272</name>
    <dbReference type="NCBI Taxonomy" id="585531"/>
    <lineage>
        <taxon>Bacteria</taxon>
        <taxon>Bacillati</taxon>
        <taxon>Actinomycetota</taxon>
        <taxon>Actinomycetes</taxon>
        <taxon>Propionibacteriales</taxon>
        <taxon>Nocardioidaceae</taxon>
        <taxon>Aeromicrobium</taxon>
    </lineage>
</organism>
<comment type="caution">
    <text evidence="2">The sequence shown here is derived from an EMBL/GenBank/DDBJ whole genome shotgun (WGS) entry which is preliminary data.</text>
</comment>
<proteinExistence type="predicted"/>
<keyword evidence="1" id="KW-1133">Transmembrane helix</keyword>